<dbReference type="KEGG" id="als:DJ013_13290"/>
<gene>
    <name evidence="2" type="ORF">DJ013_13290</name>
</gene>
<evidence type="ECO:0000313" key="2">
    <source>
        <dbReference type="EMBL" id="AWV99087.1"/>
    </source>
</evidence>
<evidence type="ECO:0000256" key="1">
    <source>
        <dbReference type="SAM" id="Coils"/>
    </source>
</evidence>
<keyword evidence="3" id="KW-1185">Reference proteome</keyword>
<keyword evidence="1" id="KW-0175">Coiled coil</keyword>
<dbReference type="RefSeq" id="WP_111372280.1">
    <property type="nucleotide sequence ID" value="NZ_CP029480.1"/>
</dbReference>
<organism evidence="2 3">
    <name type="scientific">Arcticibacterium luteifluviistationis</name>
    <dbReference type="NCBI Taxonomy" id="1784714"/>
    <lineage>
        <taxon>Bacteria</taxon>
        <taxon>Pseudomonadati</taxon>
        <taxon>Bacteroidota</taxon>
        <taxon>Cytophagia</taxon>
        <taxon>Cytophagales</taxon>
        <taxon>Leadbetterellaceae</taxon>
        <taxon>Arcticibacterium</taxon>
    </lineage>
</organism>
<dbReference type="EMBL" id="CP029480">
    <property type="protein sequence ID" value="AWV99087.1"/>
    <property type="molecule type" value="Genomic_DNA"/>
</dbReference>
<proteinExistence type="predicted"/>
<reference evidence="2 3" key="1">
    <citation type="submission" date="2018-05" db="EMBL/GenBank/DDBJ databases">
        <title>Complete genome sequence of Arcticibacterium luteifluviistationis SM1504T, a cytophagaceae bacterium isolated from Arctic surface seawater.</title>
        <authorList>
            <person name="Li Y."/>
            <person name="Qin Q.-L."/>
        </authorList>
    </citation>
    <scope>NUCLEOTIDE SEQUENCE [LARGE SCALE GENOMIC DNA]</scope>
    <source>
        <strain evidence="2 3">SM1504</strain>
    </source>
</reference>
<dbReference type="Proteomes" id="UP000249873">
    <property type="component" value="Chromosome"/>
</dbReference>
<feature type="coiled-coil region" evidence="1">
    <location>
        <begin position="59"/>
        <end position="90"/>
    </location>
</feature>
<evidence type="ECO:0000313" key="3">
    <source>
        <dbReference type="Proteomes" id="UP000249873"/>
    </source>
</evidence>
<name>A0A2Z4GD95_9BACT</name>
<accession>A0A2Z4GD95</accession>
<dbReference type="AlphaFoldDB" id="A0A2Z4GD95"/>
<dbReference type="OrthoDB" id="8907997at2"/>
<sequence>MKDTLYKIIIGLEELILNDKWLLLNDLSEQSISHKFAEKLTSLFEGYDVDCEYNGNCESEGGRKRIEVLAKELKELNEKERLEFEKSEKKGDLVFSRRVFPDVIIHKRGGNGSNLCIIEVKKSSSPSGLYKYDKLKLEKYTDDNYGNEFKYDLGLFVELKTGKDFSKDELGKNYKLELFQNGENITEN</sequence>
<protein>
    <submittedName>
        <fullName evidence="2">Uncharacterized protein</fullName>
    </submittedName>
</protein>